<protein>
    <submittedName>
        <fullName evidence="1">Uncharacterized protein</fullName>
    </submittedName>
</protein>
<organism evidence="1">
    <name type="scientific">Anguilla anguilla</name>
    <name type="common">European freshwater eel</name>
    <name type="synonym">Muraena anguilla</name>
    <dbReference type="NCBI Taxonomy" id="7936"/>
    <lineage>
        <taxon>Eukaryota</taxon>
        <taxon>Metazoa</taxon>
        <taxon>Chordata</taxon>
        <taxon>Craniata</taxon>
        <taxon>Vertebrata</taxon>
        <taxon>Euteleostomi</taxon>
        <taxon>Actinopterygii</taxon>
        <taxon>Neopterygii</taxon>
        <taxon>Teleostei</taxon>
        <taxon>Anguilliformes</taxon>
        <taxon>Anguillidae</taxon>
        <taxon>Anguilla</taxon>
    </lineage>
</organism>
<accession>A0A0E9W0B3</accession>
<proteinExistence type="predicted"/>
<evidence type="ECO:0000313" key="1">
    <source>
        <dbReference type="EMBL" id="JAH83751.1"/>
    </source>
</evidence>
<reference evidence="1" key="2">
    <citation type="journal article" date="2015" name="Fish Shellfish Immunol.">
        <title>Early steps in the European eel (Anguilla anguilla)-Vibrio vulnificus interaction in the gills: Role of the RtxA13 toxin.</title>
        <authorList>
            <person name="Callol A."/>
            <person name="Pajuelo D."/>
            <person name="Ebbesson L."/>
            <person name="Teles M."/>
            <person name="MacKenzie S."/>
            <person name="Amaro C."/>
        </authorList>
    </citation>
    <scope>NUCLEOTIDE SEQUENCE</scope>
</reference>
<dbReference type="EMBL" id="GBXM01024826">
    <property type="protein sequence ID" value="JAH83751.1"/>
    <property type="molecule type" value="Transcribed_RNA"/>
</dbReference>
<sequence length="15" mass="1589">MRVSFGPLNVGVKGK</sequence>
<reference evidence="1" key="1">
    <citation type="submission" date="2014-11" db="EMBL/GenBank/DDBJ databases">
        <authorList>
            <person name="Amaro Gonzalez C."/>
        </authorList>
    </citation>
    <scope>NUCLEOTIDE SEQUENCE</scope>
</reference>
<name>A0A0E9W0B3_ANGAN</name>